<dbReference type="PANTHER" id="PTHR30625:SF15">
    <property type="entry name" value="BIOPOLYMER TRANSPORT PROTEIN EXBB"/>
    <property type="match status" value="1"/>
</dbReference>
<protein>
    <recommendedName>
        <fullName evidence="10">MotA/TolQ/ExbB proton channel domain-containing protein</fullName>
    </recommendedName>
</protein>
<evidence type="ECO:0000256" key="3">
    <source>
        <dbReference type="ARBA" id="ARBA00022475"/>
    </source>
</evidence>
<keyword evidence="6 9" id="KW-1133">Transmembrane helix</keyword>
<feature type="domain" description="MotA/TolQ/ExbB proton channel" evidence="10">
    <location>
        <begin position="68"/>
        <end position="190"/>
    </location>
</feature>
<dbReference type="PANTHER" id="PTHR30625">
    <property type="entry name" value="PROTEIN TOLQ"/>
    <property type="match status" value="1"/>
</dbReference>
<evidence type="ECO:0000256" key="5">
    <source>
        <dbReference type="ARBA" id="ARBA00022927"/>
    </source>
</evidence>
<comment type="caution">
    <text evidence="11">The sequence shown here is derived from an EMBL/GenBank/DDBJ whole genome shotgun (WGS) entry which is preliminary data.</text>
</comment>
<keyword evidence="5 8" id="KW-0653">Protein transport</keyword>
<keyword evidence="3" id="KW-1003">Cell membrane</keyword>
<evidence type="ECO:0000256" key="9">
    <source>
        <dbReference type="SAM" id="Phobius"/>
    </source>
</evidence>
<dbReference type="InterPro" id="IPR050790">
    <property type="entry name" value="ExbB/TolQ_transport"/>
</dbReference>
<dbReference type="EMBL" id="NOZQ01000157">
    <property type="protein sequence ID" value="OYD14817.1"/>
    <property type="molecule type" value="Genomic_DNA"/>
</dbReference>
<keyword evidence="2 8" id="KW-0813">Transport</keyword>
<proteinExistence type="inferred from homology"/>
<dbReference type="Pfam" id="PF01618">
    <property type="entry name" value="MotA_ExbB"/>
    <property type="match status" value="1"/>
</dbReference>
<evidence type="ECO:0000313" key="12">
    <source>
        <dbReference type="Proteomes" id="UP000215215"/>
    </source>
</evidence>
<feature type="transmembrane region" description="Helical" evidence="9">
    <location>
        <begin position="12"/>
        <end position="31"/>
    </location>
</feature>
<dbReference type="GO" id="GO:0017038">
    <property type="term" value="P:protein import"/>
    <property type="evidence" value="ECO:0007669"/>
    <property type="project" value="TreeGrafter"/>
</dbReference>
<evidence type="ECO:0000313" key="11">
    <source>
        <dbReference type="EMBL" id="OYD14817.1"/>
    </source>
</evidence>
<comment type="similarity">
    <text evidence="8">Belongs to the exbB/tolQ family.</text>
</comment>
<keyword evidence="4 9" id="KW-0812">Transmembrane</keyword>
<gene>
    <name evidence="11" type="ORF">CH333_07195</name>
</gene>
<feature type="transmembrane region" description="Helical" evidence="9">
    <location>
        <begin position="118"/>
        <end position="142"/>
    </location>
</feature>
<comment type="subcellular location">
    <subcellularLocation>
        <location evidence="1">Cell membrane</location>
        <topology evidence="1">Multi-pass membrane protein</topology>
    </subcellularLocation>
    <subcellularLocation>
        <location evidence="8">Membrane</location>
        <topology evidence="8">Multi-pass membrane protein</topology>
    </subcellularLocation>
</comment>
<name>A0A235BSW0_UNCW3</name>
<sequence length="206" mass="22041">MVEFFEKGGMFMWPLLFCAITGVAFIIERFISFARASINGKKFVEGLKEAVKRNGIAGGMQYCGKFKAPLARTMEAGLTTYKKVGPNKEALEESIANAGNVELAFLERGLPILSAVSTVAPIIGFLGTVAGMIAAFDAIAIAGEIEPTLVATGISVALITTATGLSIAFPVVLFYVYFSTRANGYTRMMENAATDAIEFLLESRPE</sequence>
<evidence type="ECO:0000256" key="4">
    <source>
        <dbReference type="ARBA" id="ARBA00022692"/>
    </source>
</evidence>
<organism evidence="11 12">
    <name type="scientific">candidate division WOR-3 bacterium JGI_Cruoil_03_44_89</name>
    <dbReference type="NCBI Taxonomy" id="1973748"/>
    <lineage>
        <taxon>Bacteria</taxon>
        <taxon>Bacteria division WOR-3</taxon>
    </lineage>
</organism>
<evidence type="ECO:0000256" key="2">
    <source>
        <dbReference type="ARBA" id="ARBA00022448"/>
    </source>
</evidence>
<dbReference type="InterPro" id="IPR002898">
    <property type="entry name" value="MotA_ExbB_proton_chnl"/>
</dbReference>
<evidence type="ECO:0000259" key="10">
    <source>
        <dbReference type="Pfam" id="PF01618"/>
    </source>
</evidence>
<keyword evidence="7 9" id="KW-0472">Membrane</keyword>
<reference evidence="11 12" key="1">
    <citation type="submission" date="2017-07" db="EMBL/GenBank/DDBJ databases">
        <title>Recovery of genomes from metagenomes via a dereplication, aggregation, and scoring strategy.</title>
        <authorList>
            <person name="Sieber C.M."/>
            <person name="Probst A.J."/>
            <person name="Sharrar A."/>
            <person name="Thomas B.C."/>
            <person name="Hess M."/>
            <person name="Tringe S.G."/>
            <person name="Banfield J.F."/>
        </authorList>
    </citation>
    <scope>NUCLEOTIDE SEQUENCE [LARGE SCALE GENOMIC DNA]</scope>
    <source>
        <strain evidence="11">JGI_Cruoil_03_44_89</strain>
    </source>
</reference>
<dbReference type="GO" id="GO:0005886">
    <property type="term" value="C:plasma membrane"/>
    <property type="evidence" value="ECO:0007669"/>
    <property type="project" value="UniProtKB-SubCell"/>
</dbReference>
<accession>A0A235BSW0</accession>
<evidence type="ECO:0000256" key="7">
    <source>
        <dbReference type="ARBA" id="ARBA00023136"/>
    </source>
</evidence>
<evidence type="ECO:0000256" key="8">
    <source>
        <dbReference type="RuleBase" id="RU004057"/>
    </source>
</evidence>
<evidence type="ECO:0000256" key="1">
    <source>
        <dbReference type="ARBA" id="ARBA00004651"/>
    </source>
</evidence>
<evidence type="ECO:0000256" key="6">
    <source>
        <dbReference type="ARBA" id="ARBA00022989"/>
    </source>
</evidence>
<dbReference type="Proteomes" id="UP000215215">
    <property type="component" value="Unassembled WGS sequence"/>
</dbReference>
<dbReference type="AlphaFoldDB" id="A0A235BSW0"/>
<feature type="transmembrane region" description="Helical" evidence="9">
    <location>
        <begin position="154"/>
        <end position="178"/>
    </location>
</feature>